<proteinExistence type="predicted"/>
<feature type="domain" description="GmrSD restriction endonucleases N-terminal" evidence="1">
    <location>
        <begin position="10"/>
        <end position="257"/>
    </location>
</feature>
<reference evidence="4 7" key="4">
    <citation type="submission" date="2020-02" db="EMBL/GenBank/DDBJ databases">
        <title>WGS of Carbapenem-Resistant Enterobacteriaceae.</title>
        <authorList>
            <person name="Tokajian S."/>
            <person name="El Chaar M."/>
            <person name="El Khoury M."/>
        </authorList>
    </citation>
    <scope>NUCLEOTIDE SEQUENCE [LARGE SCALE GENOMIC DNA]</scope>
    <source>
        <strain evidence="4 7">ECM_75</strain>
    </source>
</reference>
<evidence type="ECO:0000313" key="4">
    <source>
        <dbReference type="EMBL" id="NGE86952.1"/>
    </source>
</evidence>
<dbReference type="Pfam" id="PF07510">
    <property type="entry name" value="GmrSD_C"/>
    <property type="match status" value="1"/>
</dbReference>
<dbReference type="RefSeq" id="WP_022645420.1">
    <property type="nucleotide sequence ID" value="NZ_AP022098.1"/>
</dbReference>
<dbReference type="InterPro" id="IPR011089">
    <property type="entry name" value="GmrSD_C"/>
</dbReference>
<comment type="caution">
    <text evidence="5">The sequence shown here is derived from an EMBL/GenBank/DDBJ whole genome shotgun (WGS) entry which is preliminary data.</text>
</comment>
<dbReference type="Pfam" id="PF03235">
    <property type="entry name" value="GmrSD_N"/>
    <property type="match status" value="1"/>
</dbReference>
<evidence type="ECO:0000259" key="1">
    <source>
        <dbReference type="Pfam" id="PF03235"/>
    </source>
</evidence>
<reference evidence="5 6" key="2">
    <citation type="submission" date="2018-11" db="EMBL/GenBank/DDBJ databases">
        <title>Enterobacteriaceae from Patient.</title>
        <authorList>
            <person name="Shen C."/>
            <person name="Yang Y."/>
            <person name="Tian G."/>
        </authorList>
    </citation>
    <scope>NUCLEOTIDE SEQUENCE [LARGE SCALE GENOMIC DNA]</scope>
    <source>
        <strain evidence="5 6">GBGD28</strain>
    </source>
</reference>
<dbReference type="Proteomes" id="UP000472856">
    <property type="component" value="Unassembled WGS sequence"/>
</dbReference>
<dbReference type="EMBL" id="JAAJRI010000001">
    <property type="protein sequence ID" value="NGE86952.1"/>
    <property type="molecule type" value="Genomic_DNA"/>
</dbReference>
<name>A0A0A1A807_ECOLX</name>
<protein>
    <submittedName>
        <fullName evidence="5">DUF262 domain-containing protein</fullName>
    </submittedName>
</protein>
<evidence type="ECO:0000313" key="6">
    <source>
        <dbReference type="Proteomes" id="UP000271008"/>
    </source>
</evidence>
<feature type="domain" description="GmrSD restriction endonucleases C-terminal" evidence="2">
    <location>
        <begin position="458"/>
        <end position="586"/>
    </location>
</feature>
<evidence type="ECO:0000313" key="7">
    <source>
        <dbReference type="Proteomes" id="UP000472856"/>
    </source>
</evidence>
<evidence type="ECO:0000313" key="3">
    <source>
        <dbReference type="EMBL" id="HAJ0995970.1"/>
    </source>
</evidence>
<accession>A0A0A1A807</accession>
<reference evidence="3" key="3">
    <citation type="submission" date="2019-09" db="EMBL/GenBank/DDBJ databases">
        <authorList>
            <consortium name="NCBI Pathogen Detection Project"/>
        </authorList>
    </citation>
    <scope>NUCLEOTIDE SEQUENCE</scope>
    <source>
        <strain evidence="3">EC00605</strain>
    </source>
</reference>
<evidence type="ECO:0000259" key="2">
    <source>
        <dbReference type="Pfam" id="PF07510"/>
    </source>
</evidence>
<dbReference type="EMBL" id="RQTU01000001">
    <property type="protein sequence ID" value="RRD78807.1"/>
    <property type="molecule type" value="Genomic_DNA"/>
</dbReference>
<organism evidence="5 6">
    <name type="scientific">Escherichia coli</name>
    <dbReference type="NCBI Taxonomy" id="562"/>
    <lineage>
        <taxon>Bacteria</taxon>
        <taxon>Pseudomonadati</taxon>
        <taxon>Pseudomonadota</taxon>
        <taxon>Gammaproteobacteria</taxon>
        <taxon>Enterobacterales</taxon>
        <taxon>Enterobacteriaceae</taxon>
        <taxon>Escherichia</taxon>
    </lineage>
</organism>
<gene>
    <name evidence="5" type="ORF">EIA08_01590</name>
    <name evidence="4" type="ORF">G5603_01900</name>
    <name evidence="3" type="ORF">HL601_10145</name>
</gene>
<dbReference type="Proteomes" id="UP000271008">
    <property type="component" value="Unassembled WGS sequence"/>
</dbReference>
<dbReference type="EMBL" id="DABGZR010000008">
    <property type="protein sequence ID" value="HAJ0995970.1"/>
    <property type="molecule type" value="Genomic_DNA"/>
</dbReference>
<dbReference type="InterPro" id="IPR004919">
    <property type="entry name" value="GmrSD_N"/>
</dbReference>
<reference evidence="3" key="1">
    <citation type="journal article" date="2018" name="Genome Biol.">
        <title>SKESA: strategic k-mer extension for scrupulous assemblies.</title>
        <authorList>
            <person name="Souvorov A."/>
            <person name="Agarwala R."/>
            <person name="Lipman D.J."/>
        </authorList>
    </citation>
    <scope>NUCLEOTIDE SEQUENCE [LARGE SCALE GENOMIC DNA]</scope>
    <source>
        <strain evidence="3">EC00605</strain>
    </source>
</reference>
<dbReference type="AlphaFoldDB" id="A0A0A1A807"/>
<evidence type="ECO:0000313" key="5">
    <source>
        <dbReference type="EMBL" id="RRD78807.1"/>
    </source>
</evidence>
<dbReference type="PANTHER" id="PTHR35149:SF1">
    <property type="entry name" value="DUF5655 DOMAIN-CONTAINING PROTEIN"/>
    <property type="match status" value="1"/>
</dbReference>
<sequence>MNFDATPLNIKNILSVKQRYVIPRNQREFSWEKLQLEELWQDIVRNIRLNEDGQNLECSEYFIGTIVLSGADSDDVLEVVDGQQRFSVITILLSLISRKLRSLGQDSLADDIFKTYIVTVSPTFSRSQLASNGETFIEKLAKNSDRTYFKLKYQDREEHQVDESCEEDVRISYAGIFLSRKLGRKSLCSALLRDGAKHYNNQDYIFCLTAVYRMITNYLKLVKISVGKEDDAYDIFEVLNARGINLSSIDLIKNKVFQTCTQTYPVDIAKTKWDYIVTQIESRDSNSTIADYIRTWWLSKYNYIGEDQLYRAFKREIQDENTLLSSASFLNELYDDVELYCKIIAPNTDDWPQPDQREIYNSLKAFEIFNVSIPRPFVLSLLRKRKEKPRALTQSMLIECLKSLESFHFKFNAVCRLRPSGIDAKYSVLAVRMNKALNKRDVEGVINDALDYFTQKGPSENIFKQAFSKNIVYTNKKSGQRKLIVYIFDKLERIRRGTRELKMDIVSLEHISSQSKTNESVVGMIGNLLPLCFSLNEDCKNYELHKKIESYKKSDLKLVTEFVSESEAREHKWDDSLIKERTDGLALETFAKI</sequence>
<dbReference type="PANTHER" id="PTHR35149">
    <property type="entry name" value="SLL5132 PROTEIN"/>
    <property type="match status" value="1"/>
</dbReference>